<dbReference type="CDD" id="cd03352">
    <property type="entry name" value="LbH_LpxD"/>
    <property type="match status" value="1"/>
</dbReference>
<keyword evidence="2 5" id="KW-0808">Transferase</keyword>
<evidence type="ECO:0000256" key="1">
    <source>
        <dbReference type="ARBA" id="ARBA00007274"/>
    </source>
</evidence>
<evidence type="ECO:0000256" key="2">
    <source>
        <dbReference type="ARBA" id="ARBA00022679"/>
    </source>
</evidence>
<dbReference type="AlphaFoldDB" id="A0A099KUQ7"/>
<dbReference type="EMBL" id="JQED01000009">
    <property type="protein sequence ID" value="KGJ93582.1"/>
    <property type="molecule type" value="Genomic_DNA"/>
</dbReference>
<dbReference type="GO" id="GO:0009245">
    <property type="term" value="P:lipid A biosynthetic process"/>
    <property type="evidence" value="ECO:0007669"/>
    <property type="project" value="InterPro"/>
</dbReference>
<gene>
    <name evidence="5" type="ORF">ND2E_2311</name>
</gene>
<name>A0A099KUQ7_COLPS</name>
<sequence>MSNQLKKTTMLSEIFKGINLHSILDKDIKIDFISDSSNGVPNSICDYIKGELPKNHEDLILLVREAISGYNCVVVENPQIIIVDIIKYIKANIGFEAKYQYSKIPSSVKIGENVVIEENVEIGEHTVIEHNAVIHSGTKIGKNCLIRTHASIGGDGYGYIDTGKGLVKQPHLGGVTLSDNVEIGSNTCVVRGMINDTYLGESVKVDNLVHIAHDCFIDDYSFIIAGAELSGYVSVGKRSRVAPNACVKQRLSIGNDAIVGLGAVVTKNVPDGKVVAGNPAKILNRT</sequence>
<dbReference type="InterPro" id="IPR050179">
    <property type="entry name" value="Trans_hexapeptide_repeat"/>
</dbReference>
<evidence type="ECO:0000313" key="5">
    <source>
        <dbReference type="EMBL" id="KGJ93582.1"/>
    </source>
</evidence>
<dbReference type="InterPro" id="IPR001451">
    <property type="entry name" value="Hexapep"/>
</dbReference>
<evidence type="ECO:0000313" key="6">
    <source>
        <dbReference type="Proteomes" id="UP000029843"/>
    </source>
</evidence>
<evidence type="ECO:0000256" key="4">
    <source>
        <dbReference type="ARBA" id="ARBA00023315"/>
    </source>
</evidence>
<evidence type="ECO:0000256" key="3">
    <source>
        <dbReference type="ARBA" id="ARBA00022737"/>
    </source>
</evidence>
<accession>A0A099KUQ7</accession>
<dbReference type="InterPro" id="IPR007691">
    <property type="entry name" value="LpxD"/>
</dbReference>
<dbReference type="PANTHER" id="PTHR43300">
    <property type="entry name" value="ACETYLTRANSFERASE"/>
    <property type="match status" value="1"/>
</dbReference>
<proteinExistence type="inferred from homology"/>
<dbReference type="OrthoDB" id="9815592at2"/>
<dbReference type="PROSITE" id="PS00101">
    <property type="entry name" value="HEXAPEP_TRANSFERASES"/>
    <property type="match status" value="1"/>
</dbReference>
<dbReference type="SUPFAM" id="SSF51161">
    <property type="entry name" value="Trimeric LpxA-like enzymes"/>
    <property type="match status" value="1"/>
</dbReference>
<comment type="caution">
    <text evidence="5">The sequence shown here is derived from an EMBL/GenBank/DDBJ whole genome shotgun (WGS) entry which is preliminary data.</text>
</comment>
<dbReference type="PATRIC" id="fig|28229.4.peg.1337"/>
<dbReference type="GO" id="GO:0016410">
    <property type="term" value="F:N-acyltransferase activity"/>
    <property type="evidence" value="ECO:0007669"/>
    <property type="project" value="InterPro"/>
</dbReference>
<keyword evidence="3" id="KW-0677">Repeat</keyword>
<comment type="similarity">
    <text evidence="1">Belongs to the transferase hexapeptide repeat family.</text>
</comment>
<dbReference type="GO" id="GO:0016020">
    <property type="term" value="C:membrane"/>
    <property type="evidence" value="ECO:0007669"/>
    <property type="project" value="GOC"/>
</dbReference>
<dbReference type="Gene3D" id="2.160.10.10">
    <property type="entry name" value="Hexapeptide repeat proteins"/>
    <property type="match status" value="1"/>
</dbReference>
<dbReference type="Pfam" id="PF00132">
    <property type="entry name" value="Hexapep"/>
    <property type="match status" value="1"/>
</dbReference>
<keyword evidence="4" id="KW-0012">Acyltransferase</keyword>
<dbReference type="RefSeq" id="WP_033093096.1">
    <property type="nucleotide sequence ID" value="NZ_JQED01000009.1"/>
</dbReference>
<dbReference type="InterPro" id="IPR011004">
    <property type="entry name" value="Trimer_LpxA-like_sf"/>
</dbReference>
<reference evidence="5 6" key="1">
    <citation type="submission" date="2014-08" db="EMBL/GenBank/DDBJ databases">
        <title>Genomic and Phenotypic Diversity of Colwellia psychrerythraea strains from Disparate Marine Basins.</title>
        <authorList>
            <person name="Techtmann S.M."/>
            <person name="Stelling S.C."/>
            <person name="Utturkar S.M."/>
            <person name="Alshibli N."/>
            <person name="Harris A."/>
            <person name="Brown S.D."/>
            <person name="Hazen T.C."/>
        </authorList>
    </citation>
    <scope>NUCLEOTIDE SEQUENCE [LARGE SCALE GENOMIC DNA]</scope>
    <source>
        <strain evidence="5 6">ND2E</strain>
    </source>
</reference>
<organism evidence="5 6">
    <name type="scientific">Colwellia psychrerythraea</name>
    <name type="common">Vibrio psychroerythus</name>
    <dbReference type="NCBI Taxonomy" id="28229"/>
    <lineage>
        <taxon>Bacteria</taxon>
        <taxon>Pseudomonadati</taxon>
        <taxon>Pseudomonadota</taxon>
        <taxon>Gammaproteobacteria</taxon>
        <taxon>Alteromonadales</taxon>
        <taxon>Colwelliaceae</taxon>
        <taxon>Colwellia</taxon>
    </lineage>
</organism>
<protein>
    <submittedName>
        <fullName evidence="5">Transferase hexapeptide repeat containing protein</fullName>
    </submittedName>
</protein>
<dbReference type="InterPro" id="IPR018357">
    <property type="entry name" value="Hexapep_transf_CS"/>
</dbReference>
<dbReference type="Proteomes" id="UP000029843">
    <property type="component" value="Unassembled WGS sequence"/>
</dbReference>